<feature type="transmembrane region" description="Helical" evidence="12">
    <location>
        <begin position="289"/>
        <end position="314"/>
    </location>
</feature>
<protein>
    <submittedName>
        <fullName evidence="13">Cytochrome bd-I ubiquinol oxidase subunit 2</fullName>
    </submittedName>
</protein>
<feature type="transmembrane region" description="Helical" evidence="12">
    <location>
        <begin position="12"/>
        <end position="40"/>
    </location>
</feature>
<dbReference type="NCBIfam" id="TIGR00203">
    <property type="entry name" value="cydB"/>
    <property type="match status" value="1"/>
</dbReference>
<evidence type="ECO:0000256" key="8">
    <source>
        <dbReference type="ARBA" id="ARBA00022982"/>
    </source>
</evidence>
<dbReference type="GO" id="GO:0070069">
    <property type="term" value="C:cytochrome complex"/>
    <property type="evidence" value="ECO:0007669"/>
    <property type="project" value="TreeGrafter"/>
</dbReference>
<evidence type="ECO:0000256" key="10">
    <source>
        <dbReference type="ARBA" id="ARBA00023004"/>
    </source>
</evidence>
<evidence type="ECO:0000256" key="3">
    <source>
        <dbReference type="ARBA" id="ARBA00022448"/>
    </source>
</evidence>
<keyword evidence="11 12" id="KW-0472">Membrane</keyword>
<dbReference type="KEGG" id="vaq:FIV01_05605"/>
<dbReference type="GO" id="GO:0016682">
    <property type="term" value="F:oxidoreductase activity, acting on diphenols and related substances as donors, oxygen as acceptor"/>
    <property type="evidence" value="ECO:0007669"/>
    <property type="project" value="TreeGrafter"/>
</dbReference>
<gene>
    <name evidence="13" type="primary">cydB1</name>
    <name evidence="13" type="ORF">FIV01_05605</name>
</gene>
<dbReference type="RefSeq" id="WP_152430108.1">
    <property type="nucleotide sequence ID" value="NZ_CBCSDK010000002.1"/>
</dbReference>
<feature type="transmembrane region" description="Helical" evidence="12">
    <location>
        <begin position="118"/>
        <end position="141"/>
    </location>
</feature>
<evidence type="ECO:0000313" key="14">
    <source>
        <dbReference type="Proteomes" id="UP000326936"/>
    </source>
</evidence>
<feature type="transmembrane region" description="Helical" evidence="12">
    <location>
        <begin position="86"/>
        <end position="106"/>
    </location>
</feature>
<comment type="similarity">
    <text evidence="2">Belongs to the cytochrome ubiquinol oxidase subunit 2 family.</text>
</comment>
<dbReference type="InterPro" id="IPR003317">
    <property type="entry name" value="Cyt-d_oxidase_su2"/>
</dbReference>
<evidence type="ECO:0000256" key="2">
    <source>
        <dbReference type="ARBA" id="ARBA00007543"/>
    </source>
</evidence>
<evidence type="ECO:0000256" key="11">
    <source>
        <dbReference type="ARBA" id="ARBA00023136"/>
    </source>
</evidence>
<dbReference type="Proteomes" id="UP000326936">
    <property type="component" value="Chromosome"/>
</dbReference>
<feature type="transmembrane region" description="Helical" evidence="12">
    <location>
        <begin position="203"/>
        <end position="222"/>
    </location>
</feature>
<feature type="transmembrane region" description="Helical" evidence="12">
    <location>
        <begin position="161"/>
        <end position="182"/>
    </location>
</feature>
<dbReference type="GO" id="GO:0005886">
    <property type="term" value="C:plasma membrane"/>
    <property type="evidence" value="ECO:0007669"/>
    <property type="project" value="UniProtKB-SubCell"/>
</dbReference>
<proteinExistence type="inferred from homology"/>
<dbReference type="GO" id="GO:0009055">
    <property type="term" value="F:electron transfer activity"/>
    <property type="evidence" value="ECO:0007669"/>
    <property type="project" value="TreeGrafter"/>
</dbReference>
<dbReference type="OrthoDB" id="9776710at2"/>
<organism evidence="13 14">
    <name type="scientific">Vibrio aquimaris</name>
    <dbReference type="NCBI Taxonomy" id="2587862"/>
    <lineage>
        <taxon>Bacteria</taxon>
        <taxon>Pseudomonadati</taxon>
        <taxon>Pseudomonadota</taxon>
        <taxon>Gammaproteobacteria</taxon>
        <taxon>Vibrionales</taxon>
        <taxon>Vibrionaceae</taxon>
        <taxon>Vibrio</taxon>
    </lineage>
</organism>
<evidence type="ECO:0000313" key="13">
    <source>
        <dbReference type="EMBL" id="QFT25896.1"/>
    </source>
</evidence>
<evidence type="ECO:0000256" key="6">
    <source>
        <dbReference type="ARBA" id="ARBA00022692"/>
    </source>
</evidence>
<keyword evidence="8" id="KW-0249">Electron transport</keyword>
<dbReference type="GO" id="GO:0046872">
    <property type="term" value="F:metal ion binding"/>
    <property type="evidence" value="ECO:0007669"/>
    <property type="project" value="UniProtKB-KW"/>
</dbReference>
<dbReference type="EMBL" id="CP045350">
    <property type="protein sequence ID" value="QFT25896.1"/>
    <property type="molecule type" value="Genomic_DNA"/>
</dbReference>
<evidence type="ECO:0000256" key="5">
    <source>
        <dbReference type="ARBA" id="ARBA00022617"/>
    </source>
</evidence>
<keyword evidence="14" id="KW-1185">Reference proteome</keyword>
<keyword evidence="6 12" id="KW-0812">Transmembrane</keyword>
<keyword evidence="7" id="KW-0479">Metal-binding</keyword>
<accession>A0A5P9CI63</accession>
<sequence>MFDYEILRLIWWVLIGVLLVGFAVTDGFDMGVGALVPVIGKTDSERRVMINSIAPHWEGNQVWLVTAGGALFAAWPLVYATSFSGFYLAMILTLAALWLRPLGLAYRSKIEDEKWRSTWDVCISVSGFVPPVIFGVAFGNLLQGVPFQLTDFLMPTYHGSFFELLNPFALLCGLVSLFMIIMQGATWLQLKTTDAVHARSRSVAQIMGLLTVAAFVAAGFWIQSIEGYVITSVMDHGAASNPLAKEVVREAGAWMNNFEQYPLMWAAPILGVVMSLITVIASRLDRGGIAFFASSVGNAGIIFTAGLAMFPFIMPSDLMPNHSLTMWDATSSELTLNLMTGVAFIMVPVILGYTSWTYYKMFGRLDNKFIEDNKDSLY</sequence>
<dbReference type="PIRSF" id="PIRSF000267">
    <property type="entry name" value="Cyt_oxidse_sub2"/>
    <property type="match status" value="1"/>
</dbReference>
<reference evidence="13 14" key="1">
    <citation type="submission" date="2019-10" db="EMBL/GenBank/DDBJ databases">
        <title>Complete genome sequence of Vibrio sp. strain THAF100, isolated from non-filtered water from the water column of tank 6 of a marine aquarium containing stony-coral fragments. Water maintained at 26 degree C.</title>
        <authorList>
            <person name="Ruckert C."/>
            <person name="Franco A."/>
            <person name="Kalinowski J."/>
            <person name="Glaeser S."/>
        </authorList>
    </citation>
    <scope>NUCLEOTIDE SEQUENCE [LARGE SCALE GENOMIC DNA]</scope>
    <source>
        <strain evidence="13 14">THAF100</strain>
    </source>
</reference>
<evidence type="ECO:0000256" key="9">
    <source>
        <dbReference type="ARBA" id="ARBA00022989"/>
    </source>
</evidence>
<name>A0A5P9CI63_9VIBR</name>
<dbReference type="AlphaFoldDB" id="A0A5P9CI63"/>
<evidence type="ECO:0000256" key="7">
    <source>
        <dbReference type="ARBA" id="ARBA00022723"/>
    </source>
</evidence>
<dbReference type="GO" id="GO:0019646">
    <property type="term" value="P:aerobic electron transport chain"/>
    <property type="evidence" value="ECO:0007669"/>
    <property type="project" value="TreeGrafter"/>
</dbReference>
<evidence type="ECO:0000256" key="12">
    <source>
        <dbReference type="SAM" id="Phobius"/>
    </source>
</evidence>
<keyword evidence="3" id="KW-0813">Transport</keyword>
<dbReference type="PANTHER" id="PTHR43141">
    <property type="entry name" value="CYTOCHROME BD2 SUBUNIT II"/>
    <property type="match status" value="1"/>
</dbReference>
<feature type="transmembrane region" description="Helical" evidence="12">
    <location>
        <begin position="334"/>
        <end position="359"/>
    </location>
</feature>
<keyword evidence="9 12" id="KW-1133">Transmembrane helix</keyword>
<dbReference type="PANTHER" id="PTHR43141:SF5">
    <property type="entry name" value="CYTOCHROME BD-I UBIQUINOL OXIDASE SUBUNIT 2"/>
    <property type="match status" value="1"/>
</dbReference>
<keyword evidence="5" id="KW-0349">Heme</keyword>
<comment type="subcellular location">
    <subcellularLocation>
        <location evidence="1">Cell membrane</location>
        <topology evidence="1">Multi-pass membrane protein</topology>
    </subcellularLocation>
</comment>
<evidence type="ECO:0000256" key="1">
    <source>
        <dbReference type="ARBA" id="ARBA00004651"/>
    </source>
</evidence>
<evidence type="ECO:0000256" key="4">
    <source>
        <dbReference type="ARBA" id="ARBA00022475"/>
    </source>
</evidence>
<feature type="transmembrane region" description="Helical" evidence="12">
    <location>
        <begin position="263"/>
        <end position="282"/>
    </location>
</feature>
<keyword evidence="4" id="KW-1003">Cell membrane</keyword>
<keyword evidence="10" id="KW-0408">Iron</keyword>
<dbReference type="Pfam" id="PF02322">
    <property type="entry name" value="Cyt_bd_oxida_II"/>
    <property type="match status" value="1"/>
</dbReference>